<dbReference type="GO" id="GO:0005886">
    <property type="term" value="C:plasma membrane"/>
    <property type="evidence" value="ECO:0007669"/>
    <property type="project" value="UniProtKB-SubCell"/>
</dbReference>
<keyword evidence="7" id="KW-0406">Ion transport</keyword>
<feature type="transmembrane region" description="Helical" evidence="9">
    <location>
        <begin position="346"/>
        <end position="367"/>
    </location>
</feature>
<dbReference type="RefSeq" id="WP_175105398.1">
    <property type="nucleotide sequence ID" value="NZ_CADIKM010000011.1"/>
</dbReference>
<dbReference type="Pfam" id="PF00999">
    <property type="entry name" value="Na_H_Exchanger"/>
    <property type="match status" value="1"/>
</dbReference>
<dbReference type="InterPro" id="IPR006153">
    <property type="entry name" value="Cation/H_exchanger_TM"/>
</dbReference>
<accession>A0A6S7B6V4</accession>
<evidence type="ECO:0000256" key="4">
    <source>
        <dbReference type="ARBA" id="ARBA00022475"/>
    </source>
</evidence>
<dbReference type="PANTHER" id="PTHR32507">
    <property type="entry name" value="NA(+)/H(+) ANTIPORTER 1"/>
    <property type="match status" value="1"/>
</dbReference>
<evidence type="ECO:0000313" key="12">
    <source>
        <dbReference type="Proteomes" id="UP000494115"/>
    </source>
</evidence>
<keyword evidence="8 9" id="KW-0472">Membrane</keyword>
<feature type="transmembrane region" description="Helical" evidence="9">
    <location>
        <begin position="64"/>
        <end position="83"/>
    </location>
</feature>
<dbReference type="GO" id="GO:0015297">
    <property type="term" value="F:antiporter activity"/>
    <property type="evidence" value="ECO:0007669"/>
    <property type="project" value="UniProtKB-KW"/>
</dbReference>
<evidence type="ECO:0000256" key="3">
    <source>
        <dbReference type="ARBA" id="ARBA00022449"/>
    </source>
</evidence>
<keyword evidence="3" id="KW-0050">Antiport</keyword>
<keyword evidence="12" id="KW-1185">Reference proteome</keyword>
<dbReference type="EMBL" id="CADIKM010000011">
    <property type="protein sequence ID" value="CAB3789658.1"/>
    <property type="molecule type" value="Genomic_DNA"/>
</dbReference>
<evidence type="ECO:0000259" key="10">
    <source>
        <dbReference type="Pfam" id="PF00999"/>
    </source>
</evidence>
<keyword evidence="4" id="KW-1003">Cell membrane</keyword>
<organism evidence="11 12">
    <name type="scientific">Pararobbsia alpina</name>
    <dbReference type="NCBI Taxonomy" id="621374"/>
    <lineage>
        <taxon>Bacteria</taxon>
        <taxon>Pseudomonadati</taxon>
        <taxon>Pseudomonadota</taxon>
        <taxon>Betaproteobacteria</taxon>
        <taxon>Burkholderiales</taxon>
        <taxon>Burkholderiaceae</taxon>
        <taxon>Pararobbsia</taxon>
    </lineage>
</organism>
<sequence>MPIEATWFVLIGGLLIFMALARGVISNLPMSGAMVYLVVGFVLGPAVTGLLTPELHGHGHVIRLATETGLVVSLFAIGLHLRVPLADKLWRLTLRLGVVAMVLTIAIMTAIGYYALALPIGVAIVLAATLAPTDPVLANELRPREAGDDEPLRFALSSEGGCNDGAAWPFILLGLALCGVDNAAQQSPGAFLLSVLWGVGSGIAIGWGFGTGVVALVTRLRTRFNAALGLEAFFALGLMSACYGAALLIQGYGFLAVFAGGVALRRRERAFTGDKPPAAALESVEQGEMEQAAMDPDLAHAVMAESMMAFAVEVEHLVELVLMLLIGSVVSAHWRELLDWRVVGPVFLLLAVVRPVSTSVALLGSSLSRHQRLLAAWLGIRGVGTFYYLLFGIEHAPGPMLDPIVAIVLAAIVGSVFLHGATATALLNRYSTPSPPQRIPEGGT</sequence>
<proteinExistence type="predicted"/>
<feature type="transmembrane region" description="Helical" evidence="9">
    <location>
        <begin position="317"/>
        <end position="334"/>
    </location>
</feature>
<keyword evidence="5 9" id="KW-0812">Transmembrane</keyword>
<feature type="transmembrane region" description="Helical" evidence="9">
    <location>
        <begin position="191"/>
        <end position="217"/>
    </location>
</feature>
<keyword evidence="6 9" id="KW-1133">Transmembrane helix</keyword>
<dbReference type="Gene3D" id="1.20.1530.20">
    <property type="match status" value="1"/>
</dbReference>
<evidence type="ECO:0000313" key="11">
    <source>
        <dbReference type="EMBL" id="CAB3789658.1"/>
    </source>
</evidence>
<dbReference type="GO" id="GO:1902600">
    <property type="term" value="P:proton transmembrane transport"/>
    <property type="evidence" value="ECO:0007669"/>
    <property type="project" value="InterPro"/>
</dbReference>
<feature type="transmembrane region" description="Helical" evidence="9">
    <location>
        <begin position="374"/>
        <end position="393"/>
    </location>
</feature>
<dbReference type="AlphaFoldDB" id="A0A6S7B6V4"/>
<reference evidence="11 12" key="1">
    <citation type="submission" date="2020-04" db="EMBL/GenBank/DDBJ databases">
        <authorList>
            <person name="De Canck E."/>
        </authorList>
    </citation>
    <scope>NUCLEOTIDE SEQUENCE [LARGE SCALE GENOMIC DNA]</scope>
    <source>
        <strain evidence="11 12">LMG 28138</strain>
    </source>
</reference>
<dbReference type="Proteomes" id="UP000494115">
    <property type="component" value="Unassembled WGS sequence"/>
</dbReference>
<evidence type="ECO:0000256" key="8">
    <source>
        <dbReference type="ARBA" id="ARBA00023136"/>
    </source>
</evidence>
<evidence type="ECO:0000256" key="9">
    <source>
        <dbReference type="SAM" id="Phobius"/>
    </source>
</evidence>
<feature type="domain" description="Cation/H+ exchanger transmembrane" evidence="10">
    <location>
        <begin position="17"/>
        <end position="428"/>
    </location>
</feature>
<name>A0A6S7B6V4_9BURK</name>
<feature type="transmembrane region" description="Helical" evidence="9">
    <location>
        <begin position="232"/>
        <end position="259"/>
    </location>
</feature>
<gene>
    <name evidence="11" type="ORF">LMG28138_02846</name>
</gene>
<keyword evidence="2" id="KW-0813">Transport</keyword>
<evidence type="ECO:0000256" key="6">
    <source>
        <dbReference type="ARBA" id="ARBA00022989"/>
    </source>
</evidence>
<feature type="transmembrane region" description="Helical" evidence="9">
    <location>
        <begin position="33"/>
        <end position="52"/>
    </location>
</feature>
<protein>
    <recommendedName>
        <fullName evidence="10">Cation/H+ exchanger transmembrane domain-containing protein</fullName>
    </recommendedName>
</protein>
<evidence type="ECO:0000256" key="1">
    <source>
        <dbReference type="ARBA" id="ARBA00004651"/>
    </source>
</evidence>
<comment type="subcellular location">
    <subcellularLocation>
        <location evidence="1">Cell membrane</location>
        <topology evidence="1">Multi-pass membrane protein</topology>
    </subcellularLocation>
</comment>
<dbReference type="InterPro" id="IPR038770">
    <property type="entry name" value="Na+/solute_symporter_sf"/>
</dbReference>
<evidence type="ECO:0000256" key="2">
    <source>
        <dbReference type="ARBA" id="ARBA00022448"/>
    </source>
</evidence>
<dbReference type="PANTHER" id="PTHR32507:SF8">
    <property type="entry name" value="CNH1P"/>
    <property type="match status" value="1"/>
</dbReference>
<feature type="transmembrane region" description="Helical" evidence="9">
    <location>
        <begin position="405"/>
        <end position="428"/>
    </location>
</feature>
<evidence type="ECO:0000256" key="7">
    <source>
        <dbReference type="ARBA" id="ARBA00023065"/>
    </source>
</evidence>
<evidence type="ECO:0000256" key="5">
    <source>
        <dbReference type="ARBA" id="ARBA00022692"/>
    </source>
</evidence>